<evidence type="ECO:0000313" key="2">
    <source>
        <dbReference type="Proteomes" id="UP001241110"/>
    </source>
</evidence>
<dbReference type="RefSeq" id="WP_313977323.1">
    <property type="nucleotide sequence ID" value="NZ_JASJOS010000003.1"/>
</dbReference>
<dbReference type="AlphaFoldDB" id="A0AAE3U5R5"/>
<proteinExistence type="predicted"/>
<name>A0AAE3U5R5_9BACT</name>
<reference evidence="1" key="1">
    <citation type="submission" date="2023-05" db="EMBL/GenBank/DDBJ databases">
        <authorList>
            <person name="Zhang X."/>
        </authorList>
    </citation>
    <scope>NUCLEOTIDE SEQUENCE</scope>
    <source>
        <strain evidence="1">YF14B1</strain>
    </source>
</reference>
<evidence type="ECO:0000313" key="1">
    <source>
        <dbReference type="EMBL" id="MDJ1480556.1"/>
    </source>
</evidence>
<accession>A0AAE3U5R5</accession>
<sequence length="462" mass="51316">MTTATTPISRRNFLQSTSVASLGFLGLHRYVSFERKIAPPVGYGELLPDPKGILNLPKGFSYTIISKQGDLMTDGLLVPGKGDGMATFRVDKDRTLLIRNHEISPGENKEGAFGESYEHLQKIGKDKFYDFGKGEQPSLGGTTTLVYNHRTQAVETQYLSLAGTNRNCAGGRTPWKSWLTCEEDVTRTSGMAEKDHGYVFEVPATTKVQMAEPVPLKAMGRFNHEAVCIDPEAGIVYLTEDDSAGLIYRFIPNRKERLIYGGRLQALVIRDQKSTDTRNWQTLTTPVFPMSKQVEVEWMDLDNIESPDNDLRLHGFEKGAARFARGEGIWFGENELYFACTNGGKIAKGQIFRYVPSPYEGTTREKEIPGKLELFVEPNNTDVIKSCDNLTIAPWGDLIVCEDDSHPFVVGITPRGEFYKLAENTGYPSEFAGGVFSPDGSTYFVNIQHAGLTLAITGPWHV</sequence>
<comment type="caution">
    <text evidence="1">The sequence shown here is derived from an EMBL/GenBank/DDBJ whole genome shotgun (WGS) entry which is preliminary data.</text>
</comment>
<gene>
    <name evidence="1" type="ORF">QNI16_08675</name>
</gene>
<protein>
    <submittedName>
        <fullName evidence="1">DUF839 domain-containing protein</fullName>
    </submittedName>
</protein>
<dbReference type="InterPro" id="IPR008557">
    <property type="entry name" value="PhoX"/>
</dbReference>
<dbReference type="SUPFAM" id="SSF63829">
    <property type="entry name" value="Calcium-dependent phosphotriesterase"/>
    <property type="match status" value="1"/>
</dbReference>
<dbReference type="EMBL" id="JASJOS010000003">
    <property type="protein sequence ID" value="MDJ1480556.1"/>
    <property type="molecule type" value="Genomic_DNA"/>
</dbReference>
<organism evidence="1 2">
    <name type="scientific">Xanthocytophaga flava</name>
    <dbReference type="NCBI Taxonomy" id="3048013"/>
    <lineage>
        <taxon>Bacteria</taxon>
        <taxon>Pseudomonadati</taxon>
        <taxon>Bacteroidota</taxon>
        <taxon>Cytophagia</taxon>
        <taxon>Cytophagales</taxon>
        <taxon>Rhodocytophagaceae</taxon>
        <taxon>Xanthocytophaga</taxon>
    </lineage>
</organism>
<dbReference type="PANTHER" id="PTHR35399">
    <property type="entry name" value="SLR8030 PROTEIN"/>
    <property type="match status" value="1"/>
</dbReference>
<dbReference type="Proteomes" id="UP001241110">
    <property type="component" value="Unassembled WGS sequence"/>
</dbReference>
<dbReference type="Pfam" id="PF05787">
    <property type="entry name" value="PhoX"/>
    <property type="match status" value="1"/>
</dbReference>
<dbReference type="PANTHER" id="PTHR35399:SF4">
    <property type="entry name" value="MEMBRANE PROTEIN"/>
    <property type="match status" value="1"/>
</dbReference>